<dbReference type="EC" id="2.7.7.18" evidence="11"/>
<dbReference type="GO" id="GO:0005524">
    <property type="term" value="F:ATP binding"/>
    <property type="evidence" value="ECO:0007669"/>
    <property type="project" value="UniProtKB-KW"/>
</dbReference>
<comment type="pathway">
    <text evidence="2 11">Cofactor biosynthesis; NAD(+) biosynthesis; deamido-NAD(+) from nicotinate D-ribonucleotide: step 1/1.</text>
</comment>
<comment type="caution">
    <text evidence="13">The sequence shown here is derived from an EMBL/GenBank/DDBJ whole genome shotgun (WGS) entry which is preliminary data.</text>
</comment>
<feature type="domain" description="Cytidyltransferase-like" evidence="12">
    <location>
        <begin position="4"/>
        <end position="182"/>
    </location>
</feature>
<evidence type="ECO:0000256" key="10">
    <source>
        <dbReference type="ARBA" id="ARBA00048721"/>
    </source>
</evidence>
<dbReference type="InterPro" id="IPR005248">
    <property type="entry name" value="NadD/NMNAT"/>
</dbReference>
<organism evidence="13 14">
    <name type="scientific">Marichromatium gracile</name>
    <name type="common">Chromatium gracile</name>
    <dbReference type="NCBI Taxonomy" id="1048"/>
    <lineage>
        <taxon>Bacteria</taxon>
        <taxon>Pseudomonadati</taxon>
        <taxon>Pseudomonadota</taxon>
        <taxon>Gammaproteobacteria</taxon>
        <taxon>Chromatiales</taxon>
        <taxon>Chromatiaceae</taxon>
        <taxon>Marichromatium</taxon>
    </lineage>
</organism>
<keyword evidence="8 11" id="KW-0067">ATP-binding</keyword>
<dbReference type="GO" id="GO:0009435">
    <property type="term" value="P:NAD+ biosynthetic process"/>
    <property type="evidence" value="ECO:0007669"/>
    <property type="project" value="UniProtKB-UniRule"/>
</dbReference>
<evidence type="ECO:0000256" key="3">
    <source>
        <dbReference type="ARBA" id="ARBA00009014"/>
    </source>
</evidence>
<dbReference type="AlphaFoldDB" id="A0A4R4AKC0"/>
<sequence length="218" mass="24182">MIGVFGGTFDPVHFGHLRPALECLQGLDLEQLRFIPLKVPVHRPQPCASPAARLAMLEAAIADEPRFMVDARELERPGRSYSYDTLASLRAELGAQRPLCLLVGADAFAAFLRWHRPQEILELAHLVVMRRPGHRALVDPELEALYARRGSDTRAELARAPGGRILFQEVTQIDISATRIRRLLATGQSPRYLLPEPVRAYIARTGVYDGCGMGELPA</sequence>
<keyword evidence="5 11" id="KW-0808">Transferase</keyword>
<evidence type="ECO:0000256" key="11">
    <source>
        <dbReference type="HAMAP-Rule" id="MF_00244"/>
    </source>
</evidence>
<dbReference type="RefSeq" id="WP_123139248.1">
    <property type="nucleotide sequence ID" value="NZ_NRRH01000002.1"/>
</dbReference>
<proteinExistence type="inferred from homology"/>
<dbReference type="SUPFAM" id="SSF52374">
    <property type="entry name" value="Nucleotidylyl transferase"/>
    <property type="match status" value="1"/>
</dbReference>
<comment type="catalytic activity">
    <reaction evidence="10 11">
        <text>nicotinate beta-D-ribonucleotide + ATP + H(+) = deamido-NAD(+) + diphosphate</text>
        <dbReference type="Rhea" id="RHEA:22860"/>
        <dbReference type="ChEBI" id="CHEBI:15378"/>
        <dbReference type="ChEBI" id="CHEBI:30616"/>
        <dbReference type="ChEBI" id="CHEBI:33019"/>
        <dbReference type="ChEBI" id="CHEBI:57502"/>
        <dbReference type="ChEBI" id="CHEBI:58437"/>
        <dbReference type="EC" id="2.7.7.18"/>
    </reaction>
</comment>
<dbReference type="PANTHER" id="PTHR39321">
    <property type="entry name" value="NICOTINATE-NUCLEOTIDE ADENYLYLTRANSFERASE-RELATED"/>
    <property type="match status" value="1"/>
</dbReference>
<keyword evidence="6 11" id="KW-0548">Nucleotidyltransferase</keyword>
<dbReference type="UniPathway" id="UPA00253">
    <property type="reaction ID" value="UER00332"/>
</dbReference>
<dbReference type="NCBIfam" id="TIGR00125">
    <property type="entry name" value="cyt_tran_rel"/>
    <property type="match status" value="1"/>
</dbReference>
<dbReference type="Pfam" id="PF01467">
    <property type="entry name" value="CTP_transf_like"/>
    <property type="match status" value="1"/>
</dbReference>
<evidence type="ECO:0000256" key="4">
    <source>
        <dbReference type="ARBA" id="ARBA00022642"/>
    </source>
</evidence>
<dbReference type="CDD" id="cd02165">
    <property type="entry name" value="NMNAT"/>
    <property type="match status" value="1"/>
</dbReference>
<dbReference type="InterPro" id="IPR004821">
    <property type="entry name" value="Cyt_trans-like"/>
</dbReference>
<gene>
    <name evidence="11" type="primary">nadD</name>
    <name evidence="13" type="ORF">EDC29_10197</name>
</gene>
<dbReference type="EMBL" id="SMDC01000001">
    <property type="protein sequence ID" value="TCW39685.1"/>
    <property type="molecule type" value="Genomic_DNA"/>
</dbReference>
<comment type="function">
    <text evidence="1 11">Catalyzes the reversible adenylation of nicotinate mononucleotide (NaMN) to nicotinic acid adenine dinucleotide (NaAD).</text>
</comment>
<keyword evidence="7 11" id="KW-0547">Nucleotide-binding</keyword>
<accession>A0A4R4AKC0</accession>
<name>A0A4R4AKC0_MARGR</name>
<dbReference type="NCBIfam" id="TIGR00482">
    <property type="entry name" value="nicotinate (nicotinamide) nucleotide adenylyltransferase"/>
    <property type="match status" value="1"/>
</dbReference>
<keyword evidence="4 11" id="KW-0662">Pyridine nucleotide biosynthesis</keyword>
<comment type="similarity">
    <text evidence="3 11">Belongs to the NadD family.</text>
</comment>
<dbReference type="NCBIfam" id="NF000839">
    <property type="entry name" value="PRK00071.1-1"/>
    <property type="match status" value="1"/>
</dbReference>
<evidence type="ECO:0000313" key="14">
    <source>
        <dbReference type="Proteomes" id="UP000295247"/>
    </source>
</evidence>
<dbReference type="NCBIfam" id="NF000840">
    <property type="entry name" value="PRK00071.1-3"/>
    <property type="match status" value="1"/>
</dbReference>
<evidence type="ECO:0000256" key="8">
    <source>
        <dbReference type="ARBA" id="ARBA00022840"/>
    </source>
</evidence>
<protein>
    <recommendedName>
        <fullName evidence="11">Probable nicotinate-nucleotide adenylyltransferase</fullName>
        <ecNumber evidence="11">2.7.7.18</ecNumber>
    </recommendedName>
    <alternativeName>
        <fullName evidence="11">Deamido-NAD(+) diphosphorylase</fullName>
    </alternativeName>
    <alternativeName>
        <fullName evidence="11">Deamido-NAD(+) pyrophosphorylase</fullName>
    </alternativeName>
    <alternativeName>
        <fullName evidence="11">Nicotinate mononucleotide adenylyltransferase</fullName>
        <shortName evidence="11">NaMN adenylyltransferase</shortName>
    </alternativeName>
</protein>
<dbReference type="Gene3D" id="3.40.50.620">
    <property type="entry name" value="HUPs"/>
    <property type="match status" value="1"/>
</dbReference>
<evidence type="ECO:0000256" key="2">
    <source>
        <dbReference type="ARBA" id="ARBA00005019"/>
    </source>
</evidence>
<dbReference type="PANTHER" id="PTHR39321:SF3">
    <property type="entry name" value="PHOSPHOPANTETHEINE ADENYLYLTRANSFERASE"/>
    <property type="match status" value="1"/>
</dbReference>
<reference evidence="13 14" key="1">
    <citation type="submission" date="2019-03" db="EMBL/GenBank/DDBJ databases">
        <title>Genomic Encyclopedia of Type Strains, Phase IV (KMG-IV): sequencing the most valuable type-strain genomes for metagenomic binning, comparative biology and taxonomic classification.</title>
        <authorList>
            <person name="Goeker M."/>
        </authorList>
    </citation>
    <scope>NUCLEOTIDE SEQUENCE [LARGE SCALE GENOMIC DNA]</scope>
    <source>
        <strain evidence="13 14">DSM 203</strain>
    </source>
</reference>
<keyword evidence="9 11" id="KW-0520">NAD</keyword>
<evidence type="ECO:0000256" key="9">
    <source>
        <dbReference type="ARBA" id="ARBA00023027"/>
    </source>
</evidence>
<evidence type="ECO:0000259" key="12">
    <source>
        <dbReference type="Pfam" id="PF01467"/>
    </source>
</evidence>
<dbReference type="Proteomes" id="UP000295247">
    <property type="component" value="Unassembled WGS sequence"/>
</dbReference>
<dbReference type="InterPro" id="IPR014729">
    <property type="entry name" value="Rossmann-like_a/b/a_fold"/>
</dbReference>
<dbReference type="GO" id="GO:0004515">
    <property type="term" value="F:nicotinate-nucleotide adenylyltransferase activity"/>
    <property type="evidence" value="ECO:0007669"/>
    <property type="project" value="UniProtKB-UniRule"/>
</dbReference>
<evidence type="ECO:0000256" key="1">
    <source>
        <dbReference type="ARBA" id="ARBA00002324"/>
    </source>
</evidence>
<evidence type="ECO:0000313" key="13">
    <source>
        <dbReference type="EMBL" id="TCW39685.1"/>
    </source>
</evidence>
<evidence type="ECO:0000256" key="5">
    <source>
        <dbReference type="ARBA" id="ARBA00022679"/>
    </source>
</evidence>
<evidence type="ECO:0000256" key="7">
    <source>
        <dbReference type="ARBA" id="ARBA00022741"/>
    </source>
</evidence>
<dbReference type="HAMAP" id="MF_00244">
    <property type="entry name" value="NaMN_adenylyltr"/>
    <property type="match status" value="1"/>
</dbReference>
<evidence type="ECO:0000256" key="6">
    <source>
        <dbReference type="ARBA" id="ARBA00022695"/>
    </source>
</evidence>